<evidence type="ECO:0000256" key="6">
    <source>
        <dbReference type="ARBA" id="ARBA00022801"/>
    </source>
</evidence>
<dbReference type="PANTHER" id="PTHR42837:SF2">
    <property type="entry name" value="MEMBRANE METALLOPROTEASE ARASP2, CHLOROPLASTIC-RELATED"/>
    <property type="match status" value="1"/>
</dbReference>
<gene>
    <name evidence="13" type="ORF">SAMN05444002_1414</name>
</gene>
<dbReference type="GO" id="GO:0016020">
    <property type="term" value="C:membrane"/>
    <property type="evidence" value="ECO:0007669"/>
    <property type="project" value="UniProtKB-SubCell"/>
</dbReference>
<keyword evidence="8 11" id="KW-1133">Transmembrane helix</keyword>
<evidence type="ECO:0000313" key="13">
    <source>
        <dbReference type="EMBL" id="SIN90836.1"/>
    </source>
</evidence>
<keyword evidence="14" id="KW-1185">Reference proteome</keyword>
<accession>A0A1N6F6K7</accession>
<evidence type="ECO:0000256" key="5">
    <source>
        <dbReference type="ARBA" id="ARBA00022692"/>
    </source>
</evidence>
<dbReference type="GO" id="GO:0004222">
    <property type="term" value="F:metalloendopeptidase activity"/>
    <property type="evidence" value="ECO:0007669"/>
    <property type="project" value="InterPro"/>
</dbReference>
<evidence type="ECO:0000256" key="8">
    <source>
        <dbReference type="ARBA" id="ARBA00022989"/>
    </source>
</evidence>
<dbReference type="InterPro" id="IPR004387">
    <property type="entry name" value="Pept_M50_Zn"/>
</dbReference>
<dbReference type="Pfam" id="PF02163">
    <property type="entry name" value="Peptidase_M50"/>
    <property type="match status" value="1"/>
</dbReference>
<feature type="transmembrane region" description="Helical" evidence="11">
    <location>
        <begin position="6"/>
        <end position="27"/>
    </location>
</feature>
<evidence type="ECO:0000256" key="3">
    <source>
        <dbReference type="ARBA" id="ARBA00007931"/>
    </source>
</evidence>
<comment type="subcellular location">
    <subcellularLocation>
        <location evidence="2">Membrane</location>
        <topology evidence="2">Multi-pass membrane protein</topology>
    </subcellularLocation>
</comment>
<dbReference type="GO" id="GO:0046872">
    <property type="term" value="F:metal ion binding"/>
    <property type="evidence" value="ECO:0007669"/>
    <property type="project" value="UniProtKB-KW"/>
</dbReference>
<dbReference type="STRING" id="1217970.SAMN05444002_1414"/>
<feature type="transmembrane region" description="Helical" evidence="11">
    <location>
        <begin position="416"/>
        <end position="437"/>
    </location>
</feature>
<dbReference type="GO" id="GO:0006508">
    <property type="term" value="P:proteolysis"/>
    <property type="evidence" value="ECO:0007669"/>
    <property type="project" value="UniProtKB-KW"/>
</dbReference>
<keyword evidence="5 11" id="KW-0812">Transmembrane</keyword>
<feature type="transmembrane region" description="Helical" evidence="11">
    <location>
        <begin position="372"/>
        <end position="395"/>
    </location>
</feature>
<proteinExistence type="inferred from homology"/>
<dbReference type="Pfam" id="PF17820">
    <property type="entry name" value="PDZ_6"/>
    <property type="match status" value="1"/>
</dbReference>
<keyword evidence="4 13" id="KW-0645">Protease</keyword>
<dbReference type="EC" id="3.4.24.-" evidence="11"/>
<dbReference type="PANTHER" id="PTHR42837">
    <property type="entry name" value="REGULATOR OF SIGMA-E PROTEASE RSEP"/>
    <property type="match status" value="1"/>
</dbReference>
<dbReference type="InterPro" id="IPR041489">
    <property type="entry name" value="PDZ_6"/>
</dbReference>
<reference evidence="14" key="1">
    <citation type="submission" date="2016-11" db="EMBL/GenBank/DDBJ databases">
        <authorList>
            <person name="Varghese N."/>
            <person name="Submissions S."/>
        </authorList>
    </citation>
    <scope>NUCLEOTIDE SEQUENCE [LARGE SCALE GENOMIC DNA]</scope>
    <source>
        <strain evidence="14">DSM 29440</strain>
    </source>
</reference>
<dbReference type="Gene3D" id="2.30.42.10">
    <property type="match status" value="2"/>
</dbReference>
<evidence type="ECO:0000256" key="10">
    <source>
        <dbReference type="ARBA" id="ARBA00023136"/>
    </source>
</evidence>
<comment type="similarity">
    <text evidence="3 11">Belongs to the peptidase M50B family.</text>
</comment>
<protein>
    <recommendedName>
        <fullName evidence="11">Zinc metalloprotease</fullName>
        <ecNumber evidence="11">3.4.24.-</ecNumber>
    </recommendedName>
</protein>
<dbReference type="AlphaFoldDB" id="A0A1N6F6K7"/>
<evidence type="ECO:0000313" key="14">
    <source>
        <dbReference type="Proteomes" id="UP000184932"/>
    </source>
</evidence>
<feature type="domain" description="PDZ" evidence="12">
    <location>
        <begin position="133"/>
        <end position="203"/>
    </location>
</feature>
<keyword evidence="7 11" id="KW-0862">Zinc</keyword>
<keyword evidence="6 11" id="KW-0378">Hydrolase</keyword>
<name>A0A1N6F6K7_9RHOB</name>
<organism evidence="13 14">
    <name type="scientific">Vannielia litorea</name>
    <dbReference type="NCBI Taxonomy" id="1217970"/>
    <lineage>
        <taxon>Bacteria</taxon>
        <taxon>Pseudomonadati</taxon>
        <taxon>Pseudomonadota</taxon>
        <taxon>Alphaproteobacteria</taxon>
        <taxon>Rhodobacterales</taxon>
        <taxon>Paracoccaceae</taxon>
        <taxon>Vannielia</taxon>
    </lineage>
</organism>
<evidence type="ECO:0000256" key="1">
    <source>
        <dbReference type="ARBA" id="ARBA00001947"/>
    </source>
</evidence>
<evidence type="ECO:0000256" key="2">
    <source>
        <dbReference type="ARBA" id="ARBA00004141"/>
    </source>
</evidence>
<feature type="domain" description="PDZ" evidence="12">
    <location>
        <begin position="204"/>
        <end position="272"/>
    </location>
</feature>
<keyword evidence="11" id="KW-0479">Metal-binding</keyword>
<sequence>MDFFGIVGGTAGYVVAFIVALSIIVAVHEYGHYIVGRWCGIHAEVFSLGFGKVLYTRTDKRGTEWQVAALPFGGYVKFMGDANAASAGADGEAMAGLSAAEKRRTMPGAPLWARAATVAAGPVFNFILSLVIFSAMVALRGVPTEPVQVGALQPLPQQVRVLEAGDTILEIGGTEITDIGSLYDATAALDLTRPVSYRIEREGAEMIVEGTTPFPPLIASVSPHSAAIDAGLEVGDVITSVDGVAITAFKELQEAVRLGEGKPVALKVWRDGQVLDFTMTPRRTDLPTADGGFETRYLIGINGGLAFEPATDRLGPFAALGYGVKQTWFIVTSSINGLAKMISGAISSCNLSGPLKIATTAGQMASQGGESFIWFVAVLSTAVGLLNLFPIPVLDGGHLVFHAWEAVSGKPPPEKALNILMMIGLTLILSLMVFALGNDLFCEGGLFWKIRSWFA</sequence>
<evidence type="ECO:0000256" key="9">
    <source>
        <dbReference type="ARBA" id="ARBA00023049"/>
    </source>
</evidence>
<evidence type="ECO:0000259" key="12">
    <source>
        <dbReference type="SMART" id="SM00228"/>
    </source>
</evidence>
<dbReference type="CDD" id="cd06163">
    <property type="entry name" value="S2P-M50_PDZ_RseP-like"/>
    <property type="match status" value="1"/>
</dbReference>
<keyword evidence="10 11" id="KW-0472">Membrane</keyword>
<dbReference type="Proteomes" id="UP000184932">
    <property type="component" value="Unassembled WGS sequence"/>
</dbReference>
<dbReference type="EMBL" id="FSRL01000001">
    <property type="protein sequence ID" value="SIN90836.1"/>
    <property type="molecule type" value="Genomic_DNA"/>
</dbReference>
<evidence type="ECO:0000256" key="4">
    <source>
        <dbReference type="ARBA" id="ARBA00022670"/>
    </source>
</evidence>
<feature type="transmembrane region" description="Helical" evidence="11">
    <location>
        <begin position="111"/>
        <end position="139"/>
    </location>
</feature>
<dbReference type="CDD" id="cd23081">
    <property type="entry name" value="cpPDZ_EcRseP-like"/>
    <property type="match status" value="1"/>
</dbReference>
<evidence type="ECO:0000256" key="7">
    <source>
        <dbReference type="ARBA" id="ARBA00022833"/>
    </source>
</evidence>
<keyword evidence="9 11" id="KW-0482">Metalloprotease</keyword>
<dbReference type="InterPro" id="IPR008915">
    <property type="entry name" value="Peptidase_M50"/>
</dbReference>
<dbReference type="InterPro" id="IPR001478">
    <property type="entry name" value="PDZ"/>
</dbReference>
<dbReference type="RefSeq" id="WP_074255489.1">
    <property type="nucleotide sequence ID" value="NZ_FSRL01000001.1"/>
</dbReference>
<dbReference type="SMART" id="SM00228">
    <property type="entry name" value="PDZ"/>
    <property type="match status" value="2"/>
</dbReference>
<dbReference type="SUPFAM" id="SSF50156">
    <property type="entry name" value="PDZ domain-like"/>
    <property type="match status" value="2"/>
</dbReference>
<dbReference type="InterPro" id="IPR036034">
    <property type="entry name" value="PDZ_sf"/>
</dbReference>
<dbReference type="NCBIfam" id="TIGR00054">
    <property type="entry name" value="RIP metalloprotease RseP"/>
    <property type="match status" value="1"/>
</dbReference>
<dbReference type="OrthoDB" id="9782003at2"/>
<comment type="cofactor">
    <cofactor evidence="1 11">
        <name>Zn(2+)</name>
        <dbReference type="ChEBI" id="CHEBI:29105"/>
    </cofactor>
</comment>
<evidence type="ECO:0000256" key="11">
    <source>
        <dbReference type="RuleBase" id="RU362031"/>
    </source>
</evidence>